<evidence type="ECO:0000313" key="2">
    <source>
        <dbReference type="Proteomes" id="UP001365542"/>
    </source>
</evidence>
<dbReference type="AlphaFoldDB" id="A0AAV9XFZ6"/>
<evidence type="ECO:0000313" key="1">
    <source>
        <dbReference type="EMBL" id="KAK6540799.1"/>
    </source>
</evidence>
<keyword evidence="2" id="KW-1185">Reference proteome</keyword>
<dbReference type="EMBL" id="JAVHJO010000004">
    <property type="protein sequence ID" value="KAK6540799.1"/>
    <property type="molecule type" value="Genomic_DNA"/>
</dbReference>
<protein>
    <submittedName>
        <fullName evidence="1">Uncharacterized protein</fullName>
    </submittedName>
</protein>
<reference evidence="1 2" key="1">
    <citation type="submission" date="2019-10" db="EMBL/GenBank/DDBJ databases">
        <authorList>
            <person name="Palmer J.M."/>
        </authorList>
    </citation>
    <scope>NUCLEOTIDE SEQUENCE [LARGE SCALE GENOMIC DNA]</scope>
    <source>
        <strain evidence="1 2">TWF694</strain>
    </source>
</reference>
<gene>
    <name evidence="1" type="ORF">TWF694_008189</name>
</gene>
<sequence length="119" mass="13013">MRGESERGSCQEVSEKRPLLLFLPSFLATSNSTSSTSSASTSIITQLSPSSLSLRSLLIRQYITSPISYNNQICIGELERSISRLSRTRSTAPSKVRRNAPQATTLSIASVTRTPINHQ</sequence>
<comment type="caution">
    <text evidence="1">The sequence shown here is derived from an EMBL/GenBank/DDBJ whole genome shotgun (WGS) entry which is preliminary data.</text>
</comment>
<organism evidence="1 2">
    <name type="scientific">Orbilia ellipsospora</name>
    <dbReference type="NCBI Taxonomy" id="2528407"/>
    <lineage>
        <taxon>Eukaryota</taxon>
        <taxon>Fungi</taxon>
        <taxon>Dikarya</taxon>
        <taxon>Ascomycota</taxon>
        <taxon>Pezizomycotina</taxon>
        <taxon>Orbiliomycetes</taxon>
        <taxon>Orbiliales</taxon>
        <taxon>Orbiliaceae</taxon>
        <taxon>Orbilia</taxon>
    </lineage>
</organism>
<name>A0AAV9XFZ6_9PEZI</name>
<proteinExistence type="predicted"/>
<dbReference type="Proteomes" id="UP001365542">
    <property type="component" value="Unassembled WGS sequence"/>
</dbReference>
<accession>A0AAV9XFZ6</accession>